<keyword evidence="3" id="KW-0238">DNA-binding</keyword>
<evidence type="ECO:0000313" key="8">
    <source>
        <dbReference type="Proteomes" id="UP000662931"/>
    </source>
</evidence>
<feature type="region of interest" description="Disordered" evidence="5">
    <location>
        <begin position="90"/>
        <end position="111"/>
    </location>
</feature>
<name>A0A875S395_EENNA</name>
<feature type="compositionally biased region" description="Low complexity" evidence="5">
    <location>
        <begin position="470"/>
        <end position="488"/>
    </location>
</feature>
<reference evidence="7" key="1">
    <citation type="submission" date="2020-10" db="EMBL/GenBank/DDBJ databases">
        <authorList>
            <person name="Roach M.J.R."/>
        </authorList>
    </citation>
    <scope>NUCLEOTIDE SEQUENCE</scope>
    <source>
        <strain evidence="7">CBS 1945</strain>
    </source>
</reference>
<dbReference type="Gene3D" id="3.10.260.10">
    <property type="entry name" value="Transcription regulator HTH, APSES-type DNA-binding domain"/>
    <property type="match status" value="1"/>
</dbReference>
<feature type="compositionally biased region" description="Polar residues" evidence="5">
    <location>
        <begin position="1"/>
        <end position="10"/>
    </location>
</feature>
<gene>
    <name evidence="7" type="ORF">FOA43_002171</name>
</gene>
<evidence type="ECO:0000256" key="5">
    <source>
        <dbReference type="SAM" id="MobiDB-lite"/>
    </source>
</evidence>
<feature type="compositionally biased region" description="Low complexity" evidence="5">
    <location>
        <begin position="22"/>
        <end position="77"/>
    </location>
</feature>
<feature type="domain" description="HTH APSES-type" evidence="6">
    <location>
        <begin position="226"/>
        <end position="332"/>
    </location>
</feature>
<evidence type="ECO:0000313" key="7">
    <source>
        <dbReference type="EMBL" id="QPG74835.1"/>
    </source>
</evidence>
<dbReference type="EMBL" id="CP064813">
    <property type="protein sequence ID" value="QPG74835.1"/>
    <property type="molecule type" value="Genomic_DNA"/>
</dbReference>
<dbReference type="Proteomes" id="UP000662931">
    <property type="component" value="Chromosome 2"/>
</dbReference>
<dbReference type="SUPFAM" id="SSF54616">
    <property type="entry name" value="DNA-binding domain of Mlu1-box binding protein MBP1"/>
    <property type="match status" value="1"/>
</dbReference>
<dbReference type="AlphaFoldDB" id="A0A875S395"/>
<protein>
    <recommendedName>
        <fullName evidence="6">HTH APSES-type domain-containing protein</fullName>
    </recommendedName>
</protein>
<feature type="region of interest" description="Disordered" evidence="5">
    <location>
        <begin position="333"/>
        <end position="408"/>
    </location>
</feature>
<dbReference type="InterPro" id="IPR003163">
    <property type="entry name" value="Tscrpt_reg_HTH_APSES-type"/>
</dbReference>
<dbReference type="GO" id="GO:0003700">
    <property type="term" value="F:DNA-binding transcription factor activity"/>
    <property type="evidence" value="ECO:0007669"/>
    <property type="project" value="TreeGrafter"/>
</dbReference>
<keyword evidence="8" id="KW-1185">Reference proteome</keyword>
<keyword evidence="4" id="KW-0804">Transcription</keyword>
<dbReference type="SMART" id="SM01252">
    <property type="entry name" value="KilA-N"/>
    <property type="match status" value="1"/>
</dbReference>
<dbReference type="InterPro" id="IPR018004">
    <property type="entry name" value="KilA/APSES_HTH"/>
</dbReference>
<dbReference type="RefSeq" id="XP_038778400.1">
    <property type="nucleotide sequence ID" value="XM_038922472.1"/>
</dbReference>
<dbReference type="InterPro" id="IPR036887">
    <property type="entry name" value="HTH_APSES_sf"/>
</dbReference>
<evidence type="ECO:0000256" key="3">
    <source>
        <dbReference type="ARBA" id="ARBA00023125"/>
    </source>
</evidence>
<accession>A0A875S395</accession>
<proteinExistence type="inferred from homology"/>
<dbReference type="KEGG" id="bnn:FOA43_002171"/>
<feature type="compositionally biased region" description="Low complexity" evidence="5">
    <location>
        <begin position="344"/>
        <end position="361"/>
    </location>
</feature>
<dbReference type="InterPro" id="IPR029790">
    <property type="entry name" value="EFG1/Phd1/StuA"/>
</dbReference>
<evidence type="ECO:0000256" key="1">
    <source>
        <dbReference type="ARBA" id="ARBA00007247"/>
    </source>
</evidence>
<keyword evidence="2" id="KW-0805">Transcription regulation</keyword>
<dbReference type="OrthoDB" id="5407653at2759"/>
<feature type="compositionally biased region" description="Low complexity" evidence="5">
    <location>
        <begin position="370"/>
        <end position="408"/>
    </location>
</feature>
<feature type="compositionally biased region" description="Low complexity" evidence="5">
    <location>
        <begin position="92"/>
        <end position="106"/>
    </location>
</feature>
<evidence type="ECO:0000256" key="2">
    <source>
        <dbReference type="ARBA" id="ARBA00023015"/>
    </source>
</evidence>
<feature type="region of interest" description="Disordered" evidence="5">
    <location>
        <begin position="1"/>
        <end position="77"/>
    </location>
</feature>
<feature type="compositionally biased region" description="Polar residues" evidence="5">
    <location>
        <begin position="451"/>
        <end position="464"/>
    </location>
</feature>
<dbReference type="PANTHER" id="PTHR47792:SF1">
    <property type="entry name" value="PROTEIN SOK2-RELATED"/>
    <property type="match status" value="1"/>
</dbReference>
<evidence type="ECO:0000259" key="6">
    <source>
        <dbReference type="PROSITE" id="PS51299"/>
    </source>
</evidence>
<evidence type="ECO:0000256" key="4">
    <source>
        <dbReference type="ARBA" id="ARBA00023163"/>
    </source>
</evidence>
<dbReference type="GeneID" id="62195572"/>
<dbReference type="Pfam" id="PF04383">
    <property type="entry name" value="KilA-N"/>
    <property type="match status" value="1"/>
</dbReference>
<dbReference type="PROSITE" id="PS51299">
    <property type="entry name" value="HTH_APSES"/>
    <property type="match status" value="1"/>
</dbReference>
<feature type="region of interest" description="Disordered" evidence="5">
    <location>
        <begin position="451"/>
        <end position="488"/>
    </location>
</feature>
<dbReference type="PANTHER" id="PTHR47792">
    <property type="entry name" value="PROTEIN SOK2-RELATED"/>
    <property type="match status" value="1"/>
</dbReference>
<dbReference type="GO" id="GO:0005634">
    <property type="term" value="C:nucleus"/>
    <property type="evidence" value="ECO:0007669"/>
    <property type="project" value="TreeGrafter"/>
</dbReference>
<dbReference type="GO" id="GO:0045944">
    <property type="term" value="P:positive regulation of transcription by RNA polymerase II"/>
    <property type="evidence" value="ECO:0007669"/>
    <property type="project" value="TreeGrafter"/>
</dbReference>
<organism evidence="7 8">
    <name type="scientific">Eeniella nana</name>
    <name type="common">Yeast</name>
    <name type="synonym">Brettanomyces nanus</name>
    <dbReference type="NCBI Taxonomy" id="13502"/>
    <lineage>
        <taxon>Eukaryota</taxon>
        <taxon>Fungi</taxon>
        <taxon>Dikarya</taxon>
        <taxon>Ascomycota</taxon>
        <taxon>Saccharomycotina</taxon>
        <taxon>Pichiomycetes</taxon>
        <taxon>Pichiales</taxon>
        <taxon>Pichiaceae</taxon>
        <taxon>Brettanomyces</taxon>
    </lineage>
</organism>
<comment type="similarity">
    <text evidence="1">Belongs to the EFG1/PHD1/stuA family.</text>
</comment>
<sequence>MYQYMSSGPSRKSEQQHFDSSQLVQTQQLQAQPIKSQTVTQTQAQQQQQQQQQQQLQSQQRRSQPLQSQSQSQSQYTYPVSYEPQGMANMHSSQAASAANDAARTSPNNVAQSVPTYQSYQGQASYPYQGMYTQYGATGTAASNPSLNSADNVVRSTNSSSPAYGSVYYPGSYGTTTSGAHVANQTTGYYQPGYPVQYMYGAAGPPAITANTSVTSDMQHSVLKPKIATTMWEDEKTLCYQVEANGVIVVRRADNDMINGTKLLNVTKMTRGRRDGILKSEKVRHVVKIGSLHLKGIWIPFDRALAMAKREGIYDLLYPIFVKDIARLIQQGTPVSDDPKLNGNLDVSDSSRSLSYSTYNSQPQNQSATQQIPQNQYQSSSQSVSRAPPSHSSSSQSRSTQSSQVPPQQQSLYYYPGYVDQSFYSRQGAQQPQSQVQQSYYPYYSQVPYFQKQTSTNNGSSFQDPKSSEAKQQQKQQQKPIPPSSSTQ</sequence>
<dbReference type="GO" id="GO:0043565">
    <property type="term" value="F:sequence-specific DNA binding"/>
    <property type="evidence" value="ECO:0007669"/>
    <property type="project" value="TreeGrafter"/>
</dbReference>